<keyword evidence="2" id="KW-0678">Repressor</keyword>
<accession>A0AAN8A7H9</accession>
<evidence type="ECO:0000313" key="8">
    <source>
        <dbReference type="Proteomes" id="UP001306508"/>
    </source>
</evidence>
<reference evidence="8" key="1">
    <citation type="submission" date="2023-07" db="EMBL/GenBank/DDBJ databases">
        <title>A draft genome of Kazachstania heterogenica Y-27499.</title>
        <authorList>
            <person name="Donic C."/>
            <person name="Kralova J.S."/>
            <person name="Fidel L."/>
            <person name="Ben-Dor S."/>
            <person name="Jung S."/>
        </authorList>
    </citation>
    <scope>NUCLEOTIDE SEQUENCE [LARGE SCALE GENOMIC DNA]</scope>
    <source>
        <strain evidence="8">Y27499</strain>
    </source>
</reference>
<comment type="subcellular location">
    <subcellularLocation>
        <location evidence="1">Nucleus</location>
    </subcellularLocation>
</comment>
<keyword evidence="8" id="KW-1185">Reference proteome</keyword>
<gene>
    <name evidence="7" type="ORF">RI543_001952</name>
</gene>
<organism evidence="7 8">
    <name type="scientific">Arxiozyma heterogenica</name>
    <dbReference type="NCBI Taxonomy" id="278026"/>
    <lineage>
        <taxon>Eukaryota</taxon>
        <taxon>Fungi</taxon>
        <taxon>Dikarya</taxon>
        <taxon>Ascomycota</taxon>
        <taxon>Saccharomycotina</taxon>
        <taxon>Saccharomycetes</taxon>
        <taxon>Saccharomycetales</taxon>
        <taxon>Saccharomycetaceae</taxon>
        <taxon>Arxiozyma</taxon>
    </lineage>
</organism>
<evidence type="ECO:0000256" key="5">
    <source>
        <dbReference type="ARBA" id="ARBA00023242"/>
    </source>
</evidence>
<evidence type="ECO:0000313" key="7">
    <source>
        <dbReference type="EMBL" id="KAK5780827.1"/>
    </source>
</evidence>
<dbReference type="PANTHER" id="PTHR21964">
    <property type="entry name" value="BREAST CANCER METASTASIS-SUPPRESSOR 1"/>
    <property type="match status" value="1"/>
</dbReference>
<dbReference type="GO" id="GO:0005654">
    <property type="term" value="C:nucleoplasm"/>
    <property type="evidence" value="ECO:0007669"/>
    <property type="project" value="UniProtKB-ARBA"/>
</dbReference>
<feature type="compositionally biased region" description="Polar residues" evidence="6">
    <location>
        <begin position="223"/>
        <end position="236"/>
    </location>
</feature>
<dbReference type="Pfam" id="PF08598">
    <property type="entry name" value="Sds3"/>
    <property type="match status" value="1"/>
</dbReference>
<feature type="region of interest" description="Disordered" evidence="6">
    <location>
        <begin position="344"/>
        <end position="369"/>
    </location>
</feature>
<dbReference type="SMART" id="SM01401">
    <property type="entry name" value="Sds3"/>
    <property type="match status" value="1"/>
</dbReference>
<feature type="compositionally biased region" description="Low complexity" evidence="6">
    <location>
        <begin position="1"/>
        <end position="40"/>
    </location>
</feature>
<feature type="region of interest" description="Disordered" evidence="6">
    <location>
        <begin position="281"/>
        <end position="317"/>
    </location>
</feature>
<feature type="region of interest" description="Disordered" evidence="6">
    <location>
        <begin position="223"/>
        <end position="263"/>
    </location>
</feature>
<feature type="compositionally biased region" description="Polar residues" evidence="6">
    <location>
        <begin position="284"/>
        <end position="315"/>
    </location>
</feature>
<name>A0AAN8A7H9_9SACH</name>
<dbReference type="InterPro" id="IPR013907">
    <property type="entry name" value="Sds3"/>
</dbReference>
<evidence type="ECO:0000256" key="3">
    <source>
        <dbReference type="ARBA" id="ARBA00023015"/>
    </source>
</evidence>
<sequence>MSPKSNTTGNTATTTNSSTNPTTTASSSSSNGTATTTATGFSHREVSRKNKRRINLENKVNKISENFIKNKDLHYKDRLTTLQTNLTSLHQGTNLLLLSKLRDLEEIRDLELVRLRLYEEYRVSRSSIEFQEDIEKAKSDHEKLVKLCKEKLYFKIEQKIRKLQEERLLMDVANLHSYSMDYSRPFIYQKNTRSQTVSGANNNINENNGYTNYEWESSSNEFATRGDTANDSATDTGTERRSLRRRTANSRNGNASGTDVDGGVYGNSYYLLGEVTEESDFRSRYSSTGSKRHGTTNNNSTQRGKHGSGNQSDINSDADFLQGISDYEDLQTLLFGEKTIETTTNSNKKRHRINPRYSTKSAPPLESLTPDEVTSDIALIRELTGQSPAPFKLRNPPIE</sequence>
<evidence type="ECO:0000256" key="4">
    <source>
        <dbReference type="ARBA" id="ARBA00023163"/>
    </source>
</evidence>
<dbReference type="AlphaFoldDB" id="A0AAN8A7H9"/>
<dbReference type="EMBL" id="JAWIZZ010000040">
    <property type="protein sequence ID" value="KAK5780827.1"/>
    <property type="molecule type" value="Genomic_DNA"/>
</dbReference>
<comment type="caution">
    <text evidence="7">The sequence shown here is derived from an EMBL/GenBank/DDBJ whole genome shotgun (WGS) entry which is preliminary data.</text>
</comment>
<feature type="compositionally biased region" description="Basic and acidic residues" evidence="6">
    <location>
        <begin position="42"/>
        <end position="53"/>
    </location>
</feature>
<feature type="region of interest" description="Disordered" evidence="6">
    <location>
        <begin position="1"/>
        <end position="53"/>
    </location>
</feature>
<keyword evidence="4" id="KW-0804">Transcription</keyword>
<proteinExistence type="predicted"/>
<evidence type="ECO:0000256" key="2">
    <source>
        <dbReference type="ARBA" id="ARBA00022491"/>
    </source>
</evidence>
<dbReference type="GO" id="GO:0010468">
    <property type="term" value="P:regulation of gene expression"/>
    <property type="evidence" value="ECO:0007669"/>
    <property type="project" value="UniProtKB-ARBA"/>
</dbReference>
<keyword evidence="3" id="KW-0805">Transcription regulation</keyword>
<evidence type="ECO:0000256" key="1">
    <source>
        <dbReference type="ARBA" id="ARBA00004123"/>
    </source>
</evidence>
<keyword evidence="5" id="KW-0539">Nucleus</keyword>
<protein>
    <submittedName>
        <fullName evidence="7">Uncharacterized protein</fullName>
    </submittedName>
</protein>
<dbReference type="Proteomes" id="UP001306508">
    <property type="component" value="Unassembled WGS sequence"/>
</dbReference>
<evidence type="ECO:0000256" key="6">
    <source>
        <dbReference type="SAM" id="MobiDB-lite"/>
    </source>
</evidence>